<reference evidence="2" key="1">
    <citation type="journal article" date="2022" name="Front. Genet.">
        <title>Chromosome-Scale Assembly of the Dendrobium nobile Genome Provides Insights Into the Molecular Mechanism of the Biosynthesis of the Medicinal Active Ingredient of Dendrobium.</title>
        <authorList>
            <person name="Xu Q."/>
            <person name="Niu S.-C."/>
            <person name="Li K.-L."/>
            <person name="Zheng P.-J."/>
            <person name="Zhang X.-J."/>
            <person name="Jia Y."/>
            <person name="Liu Y."/>
            <person name="Niu Y.-X."/>
            <person name="Yu L.-H."/>
            <person name="Chen D.-F."/>
            <person name="Zhang G.-Q."/>
        </authorList>
    </citation>
    <scope>NUCLEOTIDE SEQUENCE</scope>
    <source>
        <tissue evidence="2">Leaf</tissue>
    </source>
</reference>
<sequence length="120" mass="14039">MYISCPILVRNCALSFCLVIIVVFVVIRDVKKSFWVRFGSLEKHHRKMSWQKFVGEGNYEISVMGTSELLKSIRGVTANQRPRSRRCIFKLSYVFVFYLFMFVFALVVFPFYPLLKGGHV</sequence>
<dbReference type="EMBL" id="JAGYWB010000007">
    <property type="protein sequence ID" value="KAI0516323.1"/>
    <property type="molecule type" value="Genomic_DNA"/>
</dbReference>
<keyword evidence="1" id="KW-1133">Transmembrane helix</keyword>
<feature type="transmembrane region" description="Helical" evidence="1">
    <location>
        <begin position="91"/>
        <end position="112"/>
    </location>
</feature>
<accession>A0A8T3BSE7</accession>
<proteinExistence type="predicted"/>
<evidence type="ECO:0000313" key="3">
    <source>
        <dbReference type="Proteomes" id="UP000829196"/>
    </source>
</evidence>
<evidence type="ECO:0008006" key="4">
    <source>
        <dbReference type="Google" id="ProtNLM"/>
    </source>
</evidence>
<feature type="transmembrane region" description="Helical" evidence="1">
    <location>
        <begin position="6"/>
        <end position="27"/>
    </location>
</feature>
<protein>
    <recommendedName>
        <fullName evidence="4">Transmembrane protein</fullName>
    </recommendedName>
</protein>
<keyword evidence="1" id="KW-0812">Transmembrane</keyword>
<evidence type="ECO:0000256" key="1">
    <source>
        <dbReference type="SAM" id="Phobius"/>
    </source>
</evidence>
<dbReference type="AlphaFoldDB" id="A0A8T3BSE7"/>
<gene>
    <name evidence="2" type="ORF">KFK09_008995</name>
</gene>
<dbReference type="Proteomes" id="UP000829196">
    <property type="component" value="Unassembled WGS sequence"/>
</dbReference>
<keyword evidence="3" id="KW-1185">Reference proteome</keyword>
<name>A0A8T3BSE7_DENNO</name>
<organism evidence="2 3">
    <name type="scientific">Dendrobium nobile</name>
    <name type="common">Orchid</name>
    <dbReference type="NCBI Taxonomy" id="94219"/>
    <lineage>
        <taxon>Eukaryota</taxon>
        <taxon>Viridiplantae</taxon>
        <taxon>Streptophyta</taxon>
        <taxon>Embryophyta</taxon>
        <taxon>Tracheophyta</taxon>
        <taxon>Spermatophyta</taxon>
        <taxon>Magnoliopsida</taxon>
        <taxon>Liliopsida</taxon>
        <taxon>Asparagales</taxon>
        <taxon>Orchidaceae</taxon>
        <taxon>Epidendroideae</taxon>
        <taxon>Malaxideae</taxon>
        <taxon>Dendrobiinae</taxon>
        <taxon>Dendrobium</taxon>
    </lineage>
</organism>
<evidence type="ECO:0000313" key="2">
    <source>
        <dbReference type="EMBL" id="KAI0516323.1"/>
    </source>
</evidence>
<keyword evidence="1" id="KW-0472">Membrane</keyword>
<comment type="caution">
    <text evidence="2">The sequence shown here is derived from an EMBL/GenBank/DDBJ whole genome shotgun (WGS) entry which is preliminary data.</text>
</comment>